<reference evidence="3" key="1">
    <citation type="submission" date="2005-05" db="EMBL/GenBank/DDBJ databases">
        <authorList>
            <person name="Town C.D."/>
        </authorList>
    </citation>
    <scope>NUCLEOTIDE SEQUENCE</scope>
</reference>
<feature type="transmembrane region" description="Helical" evidence="1">
    <location>
        <begin position="41"/>
        <end position="63"/>
    </location>
</feature>
<evidence type="ECO:0000256" key="1">
    <source>
        <dbReference type="SAM" id="Phobius"/>
    </source>
</evidence>
<proteinExistence type="predicted"/>
<keyword evidence="3" id="KW-0547">Nucleotide-binding</keyword>
<gene>
    <name evidence="3" type="ORF">MtrDRAFT_AC160924g8v1</name>
</gene>
<evidence type="ECO:0000313" key="3">
    <source>
        <dbReference type="EMBL" id="ABN08822.1"/>
    </source>
</evidence>
<dbReference type="SUPFAM" id="SSF52540">
    <property type="entry name" value="P-loop containing nucleoside triphosphate hydrolases"/>
    <property type="match status" value="1"/>
</dbReference>
<name>A7UQU1_MEDTR</name>
<protein>
    <submittedName>
        <fullName evidence="3">Helicase, putative</fullName>
    </submittedName>
</protein>
<feature type="transmembrane region" description="Helical" evidence="1">
    <location>
        <begin position="6"/>
        <end position="29"/>
    </location>
</feature>
<dbReference type="Pfam" id="PF21530">
    <property type="entry name" value="Pif1_2B_dom"/>
    <property type="match status" value="1"/>
</dbReference>
<feature type="domain" description="DNA helicase Pif1-like 2B" evidence="2">
    <location>
        <begin position="62"/>
        <end position="103"/>
    </location>
</feature>
<keyword evidence="1" id="KW-0812">Transmembrane</keyword>
<keyword evidence="3" id="KW-0347">Helicase</keyword>
<dbReference type="GO" id="GO:0004386">
    <property type="term" value="F:helicase activity"/>
    <property type="evidence" value="ECO:0007669"/>
    <property type="project" value="UniProtKB-KW"/>
</dbReference>
<evidence type="ECO:0000259" key="2">
    <source>
        <dbReference type="Pfam" id="PF21530"/>
    </source>
</evidence>
<organism evidence="3">
    <name type="scientific">Medicago truncatula</name>
    <name type="common">Barrel medic</name>
    <name type="synonym">Medicago tribuloides</name>
    <dbReference type="NCBI Taxonomy" id="3880"/>
    <lineage>
        <taxon>Eukaryota</taxon>
        <taxon>Viridiplantae</taxon>
        <taxon>Streptophyta</taxon>
        <taxon>Embryophyta</taxon>
        <taxon>Tracheophyta</taxon>
        <taxon>Spermatophyta</taxon>
        <taxon>Magnoliopsida</taxon>
        <taxon>eudicotyledons</taxon>
        <taxon>Gunneridae</taxon>
        <taxon>Pentapetalae</taxon>
        <taxon>rosids</taxon>
        <taxon>fabids</taxon>
        <taxon>Fabales</taxon>
        <taxon>Fabaceae</taxon>
        <taxon>Papilionoideae</taxon>
        <taxon>50 kb inversion clade</taxon>
        <taxon>NPAAA clade</taxon>
        <taxon>Hologalegina</taxon>
        <taxon>IRL clade</taxon>
        <taxon>Trifolieae</taxon>
        <taxon>Medicago</taxon>
    </lineage>
</organism>
<keyword evidence="3" id="KW-0067">ATP-binding</keyword>
<dbReference type="AlphaFoldDB" id="A7UQU1"/>
<keyword evidence="1" id="KW-0472">Membrane</keyword>
<dbReference type="InterPro" id="IPR027417">
    <property type="entry name" value="P-loop_NTPase"/>
</dbReference>
<dbReference type="EMBL" id="AC160924">
    <property type="protein sequence ID" value="ABN08822.1"/>
    <property type="molecule type" value="Genomic_DNA"/>
</dbReference>
<dbReference type="PANTHER" id="PTHR23274">
    <property type="entry name" value="DNA HELICASE-RELATED"/>
    <property type="match status" value="1"/>
</dbReference>
<sequence length="224" mass="25075">MEAVGYIFTAFLQADAIFLASTTISMGLIDQFIFKLGHSDLIVIVMLRTNLFSIFSIFLVVLFSQGLPNHELNLKVGVPIMLLRNIDQPLGLCNGMRLIITQMGNFVLEAKIISGNSIGQKVYIPRLTLSPSPSDTKLPFMFQRKQFPIMVSFAITINKSQGQSLKNVGIYLPKLIFSHGQLYVALSRVTSRDDGLKMLICDDEGHVSNKTNNVIYKEVFQNLR</sequence>
<keyword evidence="1" id="KW-1133">Transmembrane helix</keyword>
<dbReference type="CDD" id="cd18809">
    <property type="entry name" value="SF1_C_RecD"/>
    <property type="match status" value="1"/>
</dbReference>
<dbReference type="PANTHER" id="PTHR23274:SF48">
    <property type="entry name" value="ATP-DEPENDENT DNA HELICASE"/>
    <property type="match status" value="1"/>
</dbReference>
<reference evidence="3" key="2">
    <citation type="submission" date="2007-03" db="EMBL/GenBank/DDBJ databases">
        <authorList>
            <consortium name="The International Medicago Genome Annotation Group"/>
        </authorList>
    </citation>
    <scope>NUCLEOTIDE SEQUENCE</scope>
</reference>
<accession>A7UQU1</accession>
<keyword evidence="3" id="KW-0378">Hydrolase</keyword>
<dbReference type="InterPro" id="IPR049163">
    <property type="entry name" value="Pif1-like_2B_dom"/>
</dbReference>
<dbReference type="FunFam" id="3.40.50.300:FF:002884">
    <property type="entry name" value="ATP-dependent DNA helicase"/>
    <property type="match status" value="1"/>
</dbReference>